<accession>A0A1X7SF66</accession>
<dbReference type="InParanoid" id="A0A1X7SF66"/>
<dbReference type="PANTHER" id="PTHR46200:SF1">
    <property type="entry name" value="GATOR COMPLEX PROTEIN WDR24"/>
    <property type="match status" value="1"/>
</dbReference>
<evidence type="ECO:0000256" key="2">
    <source>
        <dbReference type="ARBA" id="ARBA00022737"/>
    </source>
</evidence>
<dbReference type="EnsemblMetazoa" id="Aqu2.1.00702_001">
    <property type="protein sequence ID" value="Aqu2.1.00702_001"/>
    <property type="gene ID" value="Aqu2.1.00702"/>
</dbReference>
<protein>
    <recommendedName>
        <fullName evidence="3">WDR59/RTC1-like RING zinc finger domain-containing protein</fullName>
    </recommendedName>
</protein>
<keyword evidence="1" id="KW-0853">WD repeat</keyword>
<evidence type="ECO:0000256" key="1">
    <source>
        <dbReference type="ARBA" id="ARBA00022574"/>
    </source>
</evidence>
<dbReference type="eggNOG" id="ENOG502SX6Q">
    <property type="taxonomic scope" value="Eukaryota"/>
</dbReference>
<feature type="domain" description="WDR59/RTC1-like RING zinc finger" evidence="3">
    <location>
        <begin position="15"/>
        <end position="62"/>
    </location>
</feature>
<name>A0A1X7SF66_AMPQE</name>
<dbReference type="GO" id="GO:0016239">
    <property type="term" value="P:positive regulation of macroautophagy"/>
    <property type="evidence" value="ECO:0007669"/>
    <property type="project" value="TreeGrafter"/>
</dbReference>
<dbReference type="GO" id="GO:1904263">
    <property type="term" value="P:positive regulation of TORC1 signaling"/>
    <property type="evidence" value="ECO:0007669"/>
    <property type="project" value="TreeGrafter"/>
</dbReference>
<dbReference type="Pfam" id="PF17120">
    <property type="entry name" value="zf-RING_16"/>
    <property type="match status" value="1"/>
</dbReference>
<dbReference type="InterPro" id="IPR049566">
    <property type="entry name" value="WDR59_RTC1-like_RING_Znf"/>
</dbReference>
<dbReference type="PANTHER" id="PTHR46200">
    <property type="entry name" value="GATOR COMPLEX PROTEIN WDR24"/>
    <property type="match status" value="1"/>
</dbReference>
<evidence type="ECO:0000259" key="3">
    <source>
        <dbReference type="Pfam" id="PF17120"/>
    </source>
</evidence>
<dbReference type="GO" id="GO:0005829">
    <property type="term" value="C:cytosol"/>
    <property type="evidence" value="ECO:0007669"/>
    <property type="project" value="TreeGrafter"/>
</dbReference>
<organism evidence="4">
    <name type="scientific">Amphimedon queenslandica</name>
    <name type="common">Sponge</name>
    <dbReference type="NCBI Taxonomy" id="400682"/>
    <lineage>
        <taxon>Eukaryota</taxon>
        <taxon>Metazoa</taxon>
        <taxon>Porifera</taxon>
        <taxon>Demospongiae</taxon>
        <taxon>Heteroscleromorpha</taxon>
        <taxon>Haplosclerida</taxon>
        <taxon>Niphatidae</taxon>
        <taxon>Amphimedon</taxon>
    </lineage>
</organism>
<proteinExistence type="predicted"/>
<dbReference type="InterPro" id="IPR037590">
    <property type="entry name" value="WDR24"/>
</dbReference>
<keyword evidence="2" id="KW-0677">Repeat</keyword>
<evidence type="ECO:0000313" key="4">
    <source>
        <dbReference type="EnsemblMetazoa" id="Aqu2.1.00702_001"/>
    </source>
</evidence>
<dbReference type="AlphaFoldDB" id="A0A1X7SF66"/>
<sequence>MALQKSLESIDLILECNPCSHAPVKGLYSMCEVCGHGGHMSHLKEWFSTNSWCPSGCGHNCVT</sequence>
<dbReference type="GO" id="GO:0005774">
    <property type="term" value="C:vacuolar membrane"/>
    <property type="evidence" value="ECO:0007669"/>
    <property type="project" value="TreeGrafter"/>
</dbReference>
<reference evidence="4" key="1">
    <citation type="submission" date="2017-05" db="UniProtKB">
        <authorList>
            <consortium name="EnsemblMetazoa"/>
        </authorList>
    </citation>
    <scope>IDENTIFICATION</scope>
</reference>
<dbReference type="OrthoDB" id="30417at2759"/>
<dbReference type="GO" id="GO:0061700">
    <property type="term" value="C:GATOR2 complex"/>
    <property type="evidence" value="ECO:0007669"/>
    <property type="project" value="TreeGrafter"/>
</dbReference>
<dbReference type="STRING" id="400682.A0A1X7SF66"/>